<sequence>MVNRKSKKNRNKQQRQKKNENPQRRGNGEYLFNNTILPTNIPLIDFCSLVIDQVKLNLALENSPDYHFSNMIVHWENKDYESHRISAFLLLMTIYDEVPSYITRLMTEENEFILSERLSFIHLDNISEGLKLAHVYYKLIDCFIRTGAKGRNSTYFKTFMKVITNKKENSNYHELQSTGAKHTQNMLLHEINKYISFIEQSDVDYSKPRYDKMPILSVERQLYDLFNLEPAILYNEVPSIGIVENCMLLDEF</sequence>
<dbReference type="RefSeq" id="WP_174890746.1">
    <property type="nucleotide sequence ID" value="NZ_JBFZWT010000001.1"/>
</dbReference>
<reference evidence="2" key="1">
    <citation type="submission" date="2020-04" db="EMBL/GenBank/DDBJ databases">
        <authorList>
            <person name="Naeem R."/>
            <person name="Antony C."/>
            <person name="Guan Q."/>
        </authorList>
    </citation>
    <scope>NUCLEOTIDE SEQUENCE</scope>
    <source>
        <strain evidence="2">NGKP54</strain>
    </source>
</reference>
<evidence type="ECO:0000313" key="2">
    <source>
        <dbReference type="EMBL" id="CAB3558088.1"/>
    </source>
</evidence>
<gene>
    <name evidence="2" type="ORF">NGKP54_PROKKA_02286</name>
</gene>
<organism evidence="2">
    <name type="scientific">Klebsiella pneumoniae</name>
    <dbReference type="NCBI Taxonomy" id="573"/>
    <lineage>
        <taxon>Bacteria</taxon>
        <taxon>Pseudomonadati</taxon>
        <taxon>Pseudomonadota</taxon>
        <taxon>Gammaproteobacteria</taxon>
        <taxon>Enterobacterales</taxon>
        <taxon>Enterobacteriaceae</taxon>
        <taxon>Klebsiella/Raoultella group</taxon>
        <taxon>Klebsiella</taxon>
        <taxon>Klebsiella pneumoniae complex</taxon>
    </lineage>
</organism>
<feature type="compositionally biased region" description="Basic residues" evidence="1">
    <location>
        <begin position="1"/>
        <end position="16"/>
    </location>
</feature>
<name>A0A8D6PY14_KLEPN</name>
<accession>A0A8D6PY14</accession>
<feature type="region of interest" description="Disordered" evidence="1">
    <location>
        <begin position="1"/>
        <end position="28"/>
    </location>
</feature>
<protein>
    <submittedName>
        <fullName evidence="2">Uncharacterized protein</fullName>
    </submittedName>
</protein>
<feature type="compositionally biased region" description="Basic and acidic residues" evidence="1">
    <location>
        <begin position="17"/>
        <end position="27"/>
    </location>
</feature>
<evidence type="ECO:0000256" key="1">
    <source>
        <dbReference type="SAM" id="MobiDB-lite"/>
    </source>
</evidence>
<dbReference type="EMBL" id="LR793264">
    <property type="protein sequence ID" value="CAB3558088.1"/>
    <property type="molecule type" value="Genomic_DNA"/>
</dbReference>
<dbReference type="AlphaFoldDB" id="A0A8D6PY14"/>
<proteinExistence type="predicted"/>